<evidence type="ECO:0000313" key="2">
    <source>
        <dbReference type="EMBL" id="EDX70865.1"/>
    </source>
</evidence>
<organism evidence="2 3">
    <name type="scientific">Coleofasciculus chthonoplastes PCC 7420</name>
    <dbReference type="NCBI Taxonomy" id="118168"/>
    <lineage>
        <taxon>Bacteria</taxon>
        <taxon>Bacillati</taxon>
        <taxon>Cyanobacteriota</taxon>
        <taxon>Cyanophyceae</taxon>
        <taxon>Coleofasciculales</taxon>
        <taxon>Coleofasciculaceae</taxon>
        <taxon>Coleofasciculus</taxon>
    </lineage>
</organism>
<accession>B4W4Q4</accession>
<dbReference type="NCBIfam" id="TIGR03985">
    <property type="entry name" value="TIGR03985 family CRISPR-associated protein"/>
    <property type="match status" value="1"/>
</dbReference>
<dbReference type="EMBL" id="DS989880">
    <property type="protein sequence ID" value="EDX70865.1"/>
    <property type="molecule type" value="Genomic_DNA"/>
</dbReference>
<dbReference type="InterPro" id="IPR023816">
    <property type="entry name" value="CRISPR-assoc_CYA0889"/>
</dbReference>
<dbReference type="OrthoDB" id="503572at2"/>
<gene>
    <name evidence="2" type="ORF">MC7420_154</name>
</gene>
<proteinExistence type="predicted"/>
<protein>
    <recommendedName>
        <fullName evidence="1">WYL domain-containing protein</fullName>
    </recommendedName>
</protein>
<dbReference type="HOGENOM" id="CLU_049157_0_0_3"/>
<reference evidence="2 3" key="1">
    <citation type="submission" date="2008-07" db="EMBL/GenBank/DDBJ databases">
        <authorList>
            <person name="Tandeau de Marsac N."/>
            <person name="Ferriera S."/>
            <person name="Johnson J."/>
            <person name="Kravitz S."/>
            <person name="Beeson K."/>
            <person name="Sutton G."/>
            <person name="Rogers Y.-H."/>
            <person name="Friedman R."/>
            <person name="Frazier M."/>
            <person name="Venter J.C."/>
        </authorList>
    </citation>
    <scope>NUCLEOTIDE SEQUENCE [LARGE SCALE GENOMIC DNA]</scope>
    <source>
        <strain evidence="2 3">PCC 7420</strain>
    </source>
</reference>
<evidence type="ECO:0000313" key="3">
    <source>
        <dbReference type="Proteomes" id="UP000003835"/>
    </source>
</evidence>
<dbReference type="Proteomes" id="UP000003835">
    <property type="component" value="Unassembled WGS sequence"/>
</dbReference>
<dbReference type="STRING" id="118168.MC7420_154"/>
<dbReference type="AlphaFoldDB" id="B4W4Q4"/>
<dbReference type="InterPro" id="IPR026881">
    <property type="entry name" value="WYL_dom"/>
</dbReference>
<dbReference type="RefSeq" id="WP_006106323.1">
    <property type="nucleotide sequence ID" value="NZ_DS989880.1"/>
</dbReference>
<feature type="domain" description="WYL" evidence="1">
    <location>
        <begin position="253"/>
        <end position="313"/>
    </location>
</feature>
<sequence>MSAEEFLPTVHCLETLVPELLQVSNHPSTPTQSKNCLTLLACGARRWVILRSLYDRDSHFFIEFEIELFNCADWLKKFKEKVDHYKTRSFSDWLFPEYTESFTNQFIATLKSRYTLEENDIDKLLSTAIFSATDRTLRNHLTQLSQLKTPFLERQLINPQTTTKKPIHKFRKRSTAAILEPFTTDPNFSYEGTLGFFTNDVSTIAQLLFTKINGEQRLFIHHDYVVKEELRETSADLADRLKEIWQETPTPPLQIAYHSASLNQTKNYTIYPVCLYYYQRAYYLCAFGQRPQKTATKAPVGWYNYRLERISKYQKLPWDTAHLPFSKSDIINHPENYAPAYIQQELDAAYGFDFYEKSDVTLLRFDADFAQRYIDNSFRHPTFEKLDSSEAAQALIKDLKLPNTQKLLAHIHAHPDAAYYILRYRQQDNTVIMRLRAWGPKVEVMFPNELRQRMRQDIEQTWQFYQKTMT</sequence>
<dbReference type="Pfam" id="PF13280">
    <property type="entry name" value="WYL"/>
    <property type="match status" value="1"/>
</dbReference>
<dbReference type="eggNOG" id="ENOG502Z929">
    <property type="taxonomic scope" value="Bacteria"/>
</dbReference>
<name>B4W4Q4_9CYAN</name>
<keyword evidence="3" id="KW-1185">Reference proteome</keyword>
<evidence type="ECO:0000259" key="1">
    <source>
        <dbReference type="Pfam" id="PF13280"/>
    </source>
</evidence>